<dbReference type="SUPFAM" id="SSF52518">
    <property type="entry name" value="Thiamin diphosphate-binding fold (THDP-binding)"/>
    <property type="match status" value="2"/>
</dbReference>
<dbReference type="GO" id="GO:0043805">
    <property type="term" value="F:indolepyruvate ferredoxin oxidoreductase activity"/>
    <property type="evidence" value="ECO:0007669"/>
    <property type="project" value="UniProtKB-UniRule"/>
</dbReference>
<reference evidence="17" key="1">
    <citation type="submission" date="2022-12" db="EMBL/GenBank/DDBJ databases">
        <title>Reference genome sequencing for broad-spectrum identification of bacterial and archaeal isolates by mass spectrometry.</title>
        <authorList>
            <person name="Sekiguchi Y."/>
            <person name="Tourlousse D.M."/>
        </authorList>
    </citation>
    <scope>NUCLEOTIDE SEQUENCE</scope>
    <source>
        <strain evidence="17">TSL-P1</strain>
    </source>
</reference>
<keyword evidence="8 14" id="KW-0249">Electron transport</keyword>
<evidence type="ECO:0000256" key="6">
    <source>
        <dbReference type="ARBA" id="ARBA00022485"/>
    </source>
</evidence>
<feature type="domain" description="Pyruvate flavodoxin/ferredoxin oxidoreductase pyrimidine binding" evidence="15">
    <location>
        <begin position="15"/>
        <end position="189"/>
    </location>
</feature>
<dbReference type="PANTHER" id="PTHR43710:SF5">
    <property type="entry name" value="INDOLEPYRUVATE FERREDOXIN OXIDOREDUCTASE ALPHA SUBUNIT"/>
    <property type="match status" value="1"/>
</dbReference>
<dbReference type="InterPro" id="IPR011766">
    <property type="entry name" value="TPP_enzyme_TPP-bd"/>
</dbReference>
<comment type="subunit">
    <text evidence="2">Heterodimer of the IorA and IorB subunits.</text>
</comment>
<evidence type="ECO:0000256" key="13">
    <source>
        <dbReference type="ARBA" id="ARBA00048332"/>
    </source>
</evidence>
<evidence type="ECO:0000259" key="15">
    <source>
        <dbReference type="Pfam" id="PF01855"/>
    </source>
</evidence>
<evidence type="ECO:0000256" key="7">
    <source>
        <dbReference type="ARBA" id="ARBA00022723"/>
    </source>
</evidence>
<dbReference type="InterPro" id="IPR017721">
    <property type="entry name" value="IorA"/>
</dbReference>
<protein>
    <recommendedName>
        <fullName evidence="4 14">Indolepyruvate oxidoreductase subunit IorA</fullName>
        <shortName evidence="14">IOR</shortName>
        <ecNumber evidence="3 14">1.2.7.8</ecNumber>
    </recommendedName>
    <alternativeName>
        <fullName evidence="12 14">Indolepyruvate ferredoxin oxidoreductase subunit alpha</fullName>
    </alternativeName>
</protein>
<evidence type="ECO:0000256" key="2">
    <source>
        <dbReference type="ARBA" id="ARBA00011238"/>
    </source>
</evidence>
<dbReference type="CDD" id="cd07034">
    <property type="entry name" value="TPP_PYR_PFOR_IOR-alpha_like"/>
    <property type="match status" value="1"/>
</dbReference>
<evidence type="ECO:0000256" key="10">
    <source>
        <dbReference type="ARBA" id="ARBA00023004"/>
    </source>
</evidence>
<dbReference type="InterPro" id="IPR029061">
    <property type="entry name" value="THDP-binding"/>
</dbReference>
<feature type="domain" description="Thiamine pyrophosphate enzyme TPP-binding" evidence="16">
    <location>
        <begin position="361"/>
        <end position="501"/>
    </location>
</feature>
<dbReference type="Proteomes" id="UP001144297">
    <property type="component" value="Unassembled WGS sequence"/>
</dbReference>
<dbReference type="InterPro" id="IPR045025">
    <property type="entry name" value="HACL1-like"/>
</dbReference>
<dbReference type="PIRSF" id="PIRSF006439">
    <property type="entry name" value="Indolepyruvate_ferr_oxidored"/>
    <property type="match status" value="1"/>
</dbReference>
<dbReference type="Pfam" id="PF01855">
    <property type="entry name" value="POR_N"/>
    <property type="match status" value="1"/>
</dbReference>
<evidence type="ECO:0000256" key="8">
    <source>
        <dbReference type="ARBA" id="ARBA00022982"/>
    </source>
</evidence>
<accession>A0A9W6GHD1</accession>
<name>A0A9W6GHD1_9BACT</name>
<dbReference type="Pfam" id="PF02775">
    <property type="entry name" value="TPP_enzyme_C"/>
    <property type="match status" value="1"/>
</dbReference>
<evidence type="ECO:0000313" key="18">
    <source>
        <dbReference type="Proteomes" id="UP001144297"/>
    </source>
</evidence>
<keyword evidence="18" id="KW-1185">Reference proteome</keyword>
<evidence type="ECO:0000259" key="16">
    <source>
        <dbReference type="Pfam" id="PF02775"/>
    </source>
</evidence>
<evidence type="ECO:0000256" key="11">
    <source>
        <dbReference type="ARBA" id="ARBA00023014"/>
    </source>
</evidence>
<comment type="caution">
    <text evidence="17">The sequence shown here is derived from an EMBL/GenBank/DDBJ whole genome shotgun (WGS) entry which is preliminary data.</text>
</comment>
<organism evidence="17 18">
    <name type="scientific">Thermodesulfovibrio yellowstonii</name>
    <dbReference type="NCBI Taxonomy" id="28262"/>
    <lineage>
        <taxon>Bacteria</taxon>
        <taxon>Pseudomonadati</taxon>
        <taxon>Nitrospirota</taxon>
        <taxon>Thermodesulfovibrionia</taxon>
        <taxon>Thermodesulfovibrionales</taxon>
        <taxon>Thermodesulfovibrionaceae</taxon>
        <taxon>Thermodesulfovibrio</taxon>
    </lineage>
</organism>
<keyword evidence="11 14" id="KW-0411">Iron-sulfur</keyword>
<evidence type="ECO:0000256" key="5">
    <source>
        <dbReference type="ARBA" id="ARBA00022448"/>
    </source>
</evidence>
<dbReference type="InterPro" id="IPR009014">
    <property type="entry name" value="Transketo_C/PFOR_II"/>
</dbReference>
<gene>
    <name evidence="17" type="ORF">TISLANDTSLP1_15190</name>
</gene>
<dbReference type="EMBL" id="BSDX01000001">
    <property type="protein sequence ID" value="GLI53826.1"/>
    <property type="molecule type" value="Genomic_DNA"/>
</dbReference>
<dbReference type="GO" id="GO:0051539">
    <property type="term" value="F:4 iron, 4 sulfur cluster binding"/>
    <property type="evidence" value="ECO:0007669"/>
    <property type="project" value="UniProtKB-UniRule"/>
</dbReference>
<comment type="catalytic activity">
    <reaction evidence="13 14">
        <text>indole-3-pyruvate + 2 oxidized [2Fe-2S]-[ferredoxin] + CoA = (indol-3-yl)acetyl-CoA + 2 reduced [2Fe-2S]-[ferredoxin] + CO2 + H(+)</text>
        <dbReference type="Rhea" id="RHEA:12645"/>
        <dbReference type="Rhea" id="RHEA-COMP:10000"/>
        <dbReference type="Rhea" id="RHEA-COMP:10001"/>
        <dbReference type="ChEBI" id="CHEBI:15378"/>
        <dbReference type="ChEBI" id="CHEBI:16526"/>
        <dbReference type="ChEBI" id="CHEBI:17640"/>
        <dbReference type="ChEBI" id="CHEBI:33737"/>
        <dbReference type="ChEBI" id="CHEBI:33738"/>
        <dbReference type="ChEBI" id="CHEBI:57271"/>
        <dbReference type="ChEBI" id="CHEBI:57287"/>
        <dbReference type="EC" id="1.2.7.8"/>
    </reaction>
</comment>
<evidence type="ECO:0000256" key="1">
    <source>
        <dbReference type="ARBA" id="ARBA00002995"/>
    </source>
</evidence>
<dbReference type="FunFam" id="3.40.50.970:FF:000039">
    <property type="entry name" value="Indolepyruvate oxidoreductase subunit IorA"/>
    <property type="match status" value="1"/>
</dbReference>
<keyword evidence="10 14" id="KW-0408">Iron</keyword>
<keyword evidence="9 14" id="KW-0560">Oxidoreductase</keyword>
<dbReference type="PANTHER" id="PTHR43710">
    <property type="entry name" value="2-HYDROXYACYL-COA LYASE"/>
    <property type="match status" value="1"/>
</dbReference>
<evidence type="ECO:0000256" key="12">
    <source>
        <dbReference type="ARBA" id="ARBA00030514"/>
    </source>
</evidence>
<proteinExistence type="predicted"/>
<dbReference type="CDD" id="cd02008">
    <property type="entry name" value="TPP_IOR_alpha"/>
    <property type="match status" value="1"/>
</dbReference>
<evidence type="ECO:0000256" key="4">
    <source>
        <dbReference type="ARBA" id="ARBA00017710"/>
    </source>
</evidence>
<keyword evidence="7 14" id="KW-0479">Metal-binding</keyword>
<dbReference type="GO" id="GO:0030976">
    <property type="term" value="F:thiamine pyrophosphate binding"/>
    <property type="evidence" value="ECO:0007669"/>
    <property type="project" value="InterPro"/>
</dbReference>
<keyword evidence="6 14" id="KW-0004">4Fe-4S</keyword>
<dbReference type="Gene3D" id="3.40.50.970">
    <property type="match status" value="2"/>
</dbReference>
<dbReference type="AlphaFoldDB" id="A0A9W6GHD1"/>
<evidence type="ECO:0000256" key="14">
    <source>
        <dbReference type="PIRNR" id="PIRNR006439"/>
    </source>
</evidence>
<keyword evidence="5 14" id="KW-0813">Transport</keyword>
<evidence type="ECO:0000313" key="17">
    <source>
        <dbReference type="EMBL" id="GLI53826.1"/>
    </source>
</evidence>
<comment type="function">
    <text evidence="1 14">Catalyzes the ferredoxin-dependent oxidative decarboxylation of arylpyruvates.</text>
</comment>
<comment type="cofactor">
    <cofactor evidence="14">
        <name>[4Fe-4S] cluster</name>
        <dbReference type="ChEBI" id="CHEBI:49883"/>
    </cofactor>
    <text evidence="14">Binds 2 [4Fe-4S] clusters. In this family the first cluster has a non-standard and varying [4Fe-4S] binding motif CX(2)CX(2)CX(4-5)CP.</text>
</comment>
<dbReference type="InterPro" id="IPR002880">
    <property type="entry name" value="Pyrv_Fd/Flavodoxin_OxRdtase_N"/>
</dbReference>
<dbReference type="GO" id="GO:0044281">
    <property type="term" value="P:small molecule metabolic process"/>
    <property type="evidence" value="ECO:0007669"/>
    <property type="project" value="UniProtKB-ARBA"/>
</dbReference>
<dbReference type="EC" id="1.2.7.8" evidence="3 14"/>
<dbReference type="GO" id="GO:0046872">
    <property type="term" value="F:metal ion binding"/>
    <property type="evidence" value="ECO:0007669"/>
    <property type="project" value="UniProtKB-UniRule"/>
</dbReference>
<sequence>MEKILMLGCDAIARGAVEAGISYASSYPGTPATQILEYIAKNSSTKAEWSVNEKVAYEVAYGVSLTGRRVLCSMKHVGLNVASDPFMTSAYLGIKGGFVLVLGDDPGAYSSQNEQDSRFYASFAKIPCLEPSDAQEAKDMTKLAFDISEELGLPVMIRSITRLLHCISPVTLENIKPEKEIKLDKNPEYLLAIPKNVVRLHSELNKKQEKIKKLIEKYEFNKIFSGKGKTGIIACGITYLYAKELGEDLPILKISAYPINEDLIKNFVKNLNEVIVLEEGYPFIESLVKKYCLNVKGKLSGDLPLEGELCVEPLLKLFGKIKSYTQNLPLIPRPPVLCPGCPHREFYKALNEAHPNFVTGDIGCYTLGANPPLKAIDTCLCMGASISKASGIASQGIKRVAAVIGDSTFIHSGIPALINAVYNKSDILVCILDNSSVAMTGHQPTPAVGITAKGEETKKIDLVELCKACGADSVEVVDPYDKKSTFEAIKKGLNEPGVNVVIARRACILVAKKLKS</sequence>
<evidence type="ECO:0000256" key="3">
    <source>
        <dbReference type="ARBA" id="ARBA00012812"/>
    </source>
</evidence>
<evidence type="ECO:0000256" key="9">
    <source>
        <dbReference type="ARBA" id="ARBA00023002"/>
    </source>
</evidence>
<dbReference type="SUPFAM" id="SSF52922">
    <property type="entry name" value="TK C-terminal domain-like"/>
    <property type="match status" value="1"/>
</dbReference>